<dbReference type="CDD" id="cd16031">
    <property type="entry name" value="G6S_like"/>
    <property type="match status" value="1"/>
</dbReference>
<dbReference type="PANTHER" id="PTHR45953:SF1">
    <property type="entry name" value="IDURONATE 2-SULFATASE"/>
    <property type="match status" value="1"/>
</dbReference>
<dbReference type="PANTHER" id="PTHR45953">
    <property type="entry name" value="IDURONATE 2-SULFATASE"/>
    <property type="match status" value="1"/>
</dbReference>
<dbReference type="EMBL" id="BAABCA010000005">
    <property type="protein sequence ID" value="GAA4238006.1"/>
    <property type="molecule type" value="Genomic_DNA"/>
</dbReference>
<dbReference type="SUPFAM" id="SSF53649">
    <property type="entry name" value="Alkaline phosphatase-like"/>
    <property type="match status" value="1"/>
</dbReference>
<proteinExistence type="predicted"/>
<feature type="domain" description="Sulfatase N-terminal" evidence="3">
    <location>
        <begin position="35"/>
        <end position="375"/>
    </location>
</feature>
<keyword evidence="1" id="KW-0479">Metal-binding</keyword>
<accession>A0ABP8CDK4</accession>
<dbReference type="RefSeq" id="WP_344788799.1">
    <property type="nucleotide sequence ID" value="NZ_BAABCA010000005.1"/>
</dbReference>
<dbReference type="Proteomes" id="UP001501496">
    <property type="component" value="Unassembled WGS sequence"/>
</dbReference>
<evidence type="ECO:0000256" key="1">
    <source>
        <dbReference type="ARBA" id="ARBA00022723"/>
    </source>
</evidence>
<comment type="caution">
    <text evidence="4">The sequence shown here is derived from an EMBL/GenBank/DDBJ whole genome shotgun (WGS) entry which is preliminary data.</text>
</comment>
<dbReference type="InterPro" id="IPR017850">
    <property type="entry name" value="Alkaline_phosphatase_core_sf"/>
</dbReference>
<dbReference type="Gene3D" id="3.40.720.10">
    <property type="entry name" value="Alkaline Phosphatase, subunit A"/>
    <property type="match status" value="1"/>
</dbReference>
<evidence type="ECO:0000256" key="2">
    <source>
        <dbReference type="ARBA" id="ARBA00022801"/>
    </source>
</evidence>
<dbReference type="PROSITE" id="PS51257">
    <property type="entry name" value="PROKAR_LIPOPROTEIN"/>
    <property type="match status" value="1"/>
</dbReference>
<evidence type="ECO:0000313" key="4">
    <source>
        <dbReference type="EMBL" id="GAA4238006.1"/>
    </source>
</evidence>
<dbReference type="Pfam" id="PF00884">
    <property type="entry name" value="Sulfatase"/>
    <property type="match status" value="1"/>
</dbReference>
<keyword evidence="2" id="KW-0378">Hydrolase</keyword>
<organism evidence="4 5">
    <name type="scientific">Postechiella marina</name>
    <dbReference type="NCBI Taxonomy" id="943941"/>
    <lineage>
        <taxon>Bacteria</taxon>
        <taxon>Pseudomonadati</taxon>
        <taxon>Bacteroidota</taxon>
        <taxon>Flavobacteriia</taxon>
        <taxon>Flavobacteriales</taxon>
        <taxon>Flavobacteriaceae</taxon>
        <taxon>Postechiella</taxon>
    </lineage>
</organism>
<sequence length="529" mass="60265">MTLYKSLALVFFCVLSFFSCKQKEGEKSIETPKRPNIVFLLSDDQTSIATGCYGNSQVVTPNMDNLAKDGVMFTNHYNTTAICMASRATIMTGMYEYKTGCNFMHGPLKPEKFKKSYPVILREAGYYTGFAGKFGFAVSNGESWKEDTNDVLPIDNFDVWGGGPGQTYYKTSKNPTIAQYAKEYPHSSRAYGAWAHDFIKSAKASGKPFCMSISYKAPHLPFTPDKYFDYVYKDKTYKKPANYGAESATHLSPQAKSGRQYNAYNFWRETEDTYQEAIKGYNQLIHGVDYSLGMIRKSLEELGVDDNTIIIFTSDNGYSCGAHNFGGKVLPYEEASKSPLIIYDPRLPKNKRGVKLNNVTANIDMAPTILSYVGIDVPKNMDGENLIPLMSNAKEFKRESIALTNMWGNDEIQALTVVTKDWKYIYWQYANKSMQPTEELFNIGKDRLELNNCVNKPEYKEQLETMRKLYDEKYNHLVSNGLEIHDYKKYAVLFNRKANAEEKKPFLTGDYQEVLRQKAQEIALKNKNK</sequence>
<reference evidence="5" key="1">
    <citation type="journal article" date="2019" name="Int. J. Syst. Evol. Microbiol.">
        <title>The Global Catalogue of Microorganisms (GCM) 10K type strain sequencing project: providing services to taxonomists for standard genome sequencing and annotation.</title>
        <authorList>
            <consortium name="The Broad Institute Genomics Platform"/>
            <consortium name="The Broad Institute Genome Sequencing Center for Infectious Disease"/>
            <person name="Wu L."/>
            <person name="Ma J."/>
        </authorList>
    </citation>
    <scope>NUCLEOTIDE SEQUENCE [LARGE SCALE GENOMIC DNA]</scope>
    <source>
        <strain evidence="5">JCM 17630</strain>
    </source>
</reference>
<evidence type="ECO:0000313" key="5">
    <source>
        <dbReference type="Proteomes" id="UP001501496"/>
    </source>
</evidence>
<protein>
    <submittedName>
        <fullName evidence="4">Sulfatase</fullName>
    </submittedName>
</protein>
<gene>
    <name evidence="4" type="ORF">GCM10022291_26800</name>
</gene>
<evidence type="ECO:0000259" key="3">
    <source>
        <dbReference type="Pfam" id="PF00884"/>
    </source>
</evidence>
<keyword evidence="5" id="KW-1185">Reference proteome</keyword>
<name>A0ABP8CDK4_9FLAO</name>
<dbReference type="InterPro" id="IPR000917">
    <property type="entry name" value="Sulfatase_N"/>
</dbReference>